<feature type="transmembrane region" description="Helical" evidence="1">
    <location>
        <begin position="143"/>
        <end position="171"/>
    </location>
</feature>
<feature type="transmembrane region" description="Helical" evidence="1">
    <location>
        <begin position="306"/>
        <end position="329"/>
    </location>
</feature>
<reference evidence="2 3" key="1">
    <citation type="journal article" date="2021" name="Sci. Rep.">
        <title>The genome of the diatom Chaetoceros tenuissimus carries an ancient integrated fragment of an extant virus.</title>
        <authorList>
            <person name="Hongo Y."/>
            <person name="Kimura K."/>
            <person name="Takaki Y."/>
            <person name="Yoshida Y."/>
            <person name="Baba S."/>
            <person name="Kobayashi G."/>
            <person name="Nagasaki K."/>
            <person name="Hano T."/>
            <person name="Tomaru Y."/>
        </authorList>
    </citation>
    <scope>NUCLEOTIDE SEQUENCE [LARGE SCALE GENOMIC DNA]</scope>
    <source>
        <strain evidence="2 3">NIES-3715</strain>
    </source>
</reference>
<gene>
    <name evidence="2" type="ORF">CTEN210_12029</name>
</gene>
<feature type="transmembrane region" description="Helical" evidence="1">
    <location>
        <begin position="36"/>
        <end position="61"/>
    </location>
</feature>
<keyword evidence="1" id="KW-1133">Transmembrane helix</keyword>
<feature type="transmembrane region" description="Helical" evidence="1">
    <location>
        <begin position="273"/>
        <end position="294"/>
    </location>
</feature>
<evidence type="ECO:0000256" key="1">
    <source>
        <dbReference type="SAM" id="Phobius"/>
    </source>
</evidence>
<keyword evidence="1" id="KW-0812">Transmembrane</keyword>
<dbReference type="Proteomes" id="UP001054902">
    <property type="component" value="Unassembled WGS sequence"/>
</dbReference>
<accession>A0AAD3D0E5</accession>
<feature type="transmembrane region" description="Helical" evidence="1">
    <location>
        <begin position="68"/>
        <end position="86"/>
    </location>
</feature>
<dbReference type="EMBL" id="BLLK01000049">
    <property type="protein sequence ID" value="GFH55553.1"/>
    <property type="molecule type" value="Genomic_DNA"/>
</dbReference>
<organism evidence="2 3">
    <name type="scientific">Chaetoceros tenuissimus</name>
    <dbReference type="NCBI Taxonomy" id="426638"/>
    <lineage>
        <taxon>Eukaryota</taxon>
        <taxon>Sar</taxon>
        <taxon>Stramenopiles</taxon>
        <taxon>Ochrophyta</taxon>
        <taxon>Bacillariophyta</taxon>
        <taxon>Coscinodiscophyceae</taxon>
        <taxon>Chaetocerotophycidae</taxon>
        <taxon>Chaetocerotales</taxon>
        <taxon>Chaetocerotaceae</taxon>
        <taxon>Chaetoceros</taxon>
    </lineage>
</organism>
<sequence>MTSMESSQLFLEGVPTTFGQVISTVVGIFASEWKTFIIFSAISLLTYSLMAIIFSIATFIFFAREIEYLTILLAGAAANGGSYDVYYDGGRRLLEHVYGITGLSRLLEQGYYYGNDYYGNNGDEDFTPYYTDMNGFNIGFTPLALLIMILLFALAGSIFNGAMTHAAADYYAGAQSMVKKSLQYGWTKKLSIFFYQAIVGFAGFIIFFLSFSISLGLSRTDFFLTLVITGLFDTAIIGIVTTLLVASVPAIVVEKKSSIQAIKRSIELCKGHFCFIFMAMIGFNAIIFGVQQLASLFLGLLPDSMAFFGLILMNTVILAFNPILSFVLYMSIRVRSEALTQEAYSDEIGNPLSTSMIHQDNDYEAPTDKPAIV</sequence>
<feature type="transmembrane region" description="Helical" evidence="1">
    <location>
        <begin position="192"/>
        <end position="217"/>
    </location>
</feature>
<dbReference type="AlphaFoldDB" id="A0AAD3D0E5"/>
<keyword evidence="1" id="KW-0472">Membrane</keyword>
<keyword evidence="3" id="KW-1185">Reference proteome</keyword>
<protein>
    <submittedName>
        <fullName evidence="2">Uncharacterized protein</fullName>
    </submittedName>
</protein>
<comment type="caution">
    <text evidence="2">The sequence shown here is derived from an EMBL/GenBank/DDBJ whole genome shotgun (WGS) entry which is preliminary data.</text>
</comment>
<feature type="transmembrane region" description="Helical" evidence="1">
    <location>
        <begin position="223"/>
        <end position="252"/>
    </location>
</feature>
<evidence type="ECO:0000313" key="2">
    <source>
        <dbReference type="EMBL" id="GFH55553.1"/>
    </source>
</evidence>
<evidence type="ECO:0000313" key="3">
    <source>
        <dbReference type="Proteomes" id="UP001054902"/>
    </source>
</evidence>
<feature type="transmembrane region" description="Helical" evidence="1">
    <location>
        <begin position="9"/>
        <end position="30"/>
    </location>
</feature>
<name>A0AAD3D0E5_9STRA</name>
<proteinExistence type="predicted"/>